<evidence type="ECO:0000313" key="2">
    <source>
        <dbReference type="Proteomes" id="UP001596097"/>
    </source>
</evidence>
<proteinExistence type="predicted"/>
<dbReference type="InterPro" id="IPR023198">
    <property type="entry name" value="PGP-like_dom2"/>
</dbReference>
<sequence length="206" mass="21313">MPTFNLGTSPLIGFDLDMTLIDSRPGIQAVYDEISTRTGVEIDSSLVVSRLGPPVEVELANWFAHDAVDAMADLYRSLYPGIAIARIEALPGAYDALAAVRARGGRVAVITAKNARDAAAHLDHLGLHADEVRGRAWRAGKADALGELGAEAYVGDHVHDMEAAGLAGVPGVGVTTGPSSRTELEAAGAAAVVGSLAELAHVLDTL</sequence>
<accession>A0ABW1QEI5</accession>
<keyword evidence="2" id="KW-1185">Reference proteome</keyword>
<dbReference type="Pfam" id="PF13419">
    <property type="entry name" value="HAD_2"/>
    <property type="match status" value="1"/>
</dbReference>
<dbReference type="InterPro" id="IPR023214">
    <property type="entry name" value="HAD_sf"/>
</dbReference>
<name>A0ABW1QEI5_9ACTN</name>
<dbReference type="Gene3D" id="1.10.150.240">
    <property type="entry name" value="Putative phosphatase, domain 2"/>
    <property type="match status" value="1"/>
</dbReference>
<dbReference type="EMBL" id="JBHSQL010000001">
    <property type="protein sequence ID" value="MFC6147836.1"/>
    <property type="molecule type" value="Genomic_DNA"/>
</dbReference>
<dbReference type="GO" id="GO:0016787">
    <property type="term" value="F:hydrolase activity"/>
    <property type="evidence" value="ECO:0007669"/>
    <property type="project" value="UniProtKB-KW"/>
</dbReference>
<gene>
    <name evidence="1" type="ORF">ACFPYK_00410</name>
</gene>
<dbReference type="InterPro" id="IPR036412">
    <property type="entry name" value="HAD-like_sf"/>
</dbReference>
<comment type="caution">
    <text evidence="1">The sequence shown here is derived from an EMBL/GenBank/DDBJ whole genome shotgun (WGS) entry which is preliminary data.</text>
</comment>
<dbReference type="InterPro" id="IPR041492">
    <property type="entry name" value="HAD_2"/>
</dbReference>
<dbReference type="EC" id="3.-.-.-" evidence="1"/>
<dbReference type="PANTHER" id="PTHR43434">
    <property type="entry name" value="PHOSPHOGLYCOLATE PHOSPHATASE"/>
    <property type="match status" value="1"/>
</dbReference>
<dbReference type="PANTHER" id="PTHR43434:SF1">
    <property type="entry name" value="PHOSPHOGLYCOLATE PHOSPHATASE"/>
    <property type="match status" value="1"/>
</dbReference>
<reference evidence="2" key="1">
    <citation type="journal article" date="2019" name="Int. J. Syst. Evol. Microbiol.">
        <title>The Global Catalogue of Microorganisms (GCM) 10K type strain sequencing project: providing services to taxonomists for standard genome sequencing and annotation.</title>
        <authorList>
            <consortium name="The Broad Institute Genomics Platform"/>
            <consortium name="The Broad Institute Genome Sequencing Center for Infectious Disease"/>
            <person name="Wu L."/>
            <person name="Ma J."/>
        </authorList>
    </citation>
    <scope>NUCLEOTIDE SEQUENCE [LARGE SCALE GENOMIC DNA]</scope>
    <source>
        <strain evidence="2">CGMCC 4.7198</strain>
    </source>
</reference>
<dbReference type="Proteomes" id="UP001596097">
    <property type="component" value="Unassembled WGS sequence"/>
</dbReference>
<organism evidence="1 2">
    <name type="scientific">Mumia xiangluensis</name>
    <dbReference type="NCBI Taxonomy" id="1678900"/>
    <lineage>
        <taxon>Bacteria</taxon>
        <taxon>Bacillati</taxon>
        <taxon>Actinomycetota</taxon>
        <taxon>Actinomycetes</taxon>
        <taxon>Propionibacteriales</taxon>
        <taxon>Nocardioidaceae</taxon>
        <taxon>Mumia</taxon>
    </lineage>
</organism>
<dbReference type="SUPFAM" id="SSF56784">
    <property type="entry name" value="HAD-like"/>
    <property type="match status" value="1"/>
</dbReference>
<protein>
    <submittedName>
        <fullName evidence="1">HAD family hydrolase</fullName>
        <ecNumber evidence="1">3.-.-.-</ecNumber>
    </submittedName>
</protein>
<dbReference type="Gene3D" id="3.40.50.1000">
    <property type="entry name" value="HAD superfamily/HAD-like"/>
    <property type="match status" value="1"/>
</dbReference>
<keyword evidence="1" id="KW-0378">Hydrolase</keyword>
<dbReference type="RefSeq" id="WP_228552904.1">
    <property type="nucleotide sequence ID" value="NZ_JBHSQL010000001.1"/>
</dbReference>
<dbReference type="InterPro" id="IPR050155">
    <property type="entry name" value="HAD-like_hydrolase_sf"/>
</dbReference>
<evidence type="ECO:0000313" key="1">
    <source>
        <dbReference type="EMBL" id="MFC6147836.1"/>
    </source>
</evidence>